<evidence type="ECO:0000313" key="10">
    <source>
        <dbReference type="EMBL" id="EIW84613.1"/>
    </source>
</evidence>
<gene>
    <name evidence="10" type="ORF">CONPUDRAFT_96921</name>
</gene>
<keyword evidence="7 8" id="KW-0472">Membrane</keyword>
<dbReference type="OrthoDB" id="1077582at2759"/>
<reference evidence="11" key="1">
    <citation type="journal article" date="2012" name="Science">
        <title>The Paleozoic origin of enzymatic lignin decomposition reconstructed from 31 fungal genomes.</title>
        <authorList>
            <person name="Floudas D."/>
            <person name="Binder M."/>
            <person name="Riley R."/>
            <person name="Barry K."/>
            <person name="Blanchette R.A."/>
            <person name="Henrissat B."/>
            <person name="Martinez A.T."/>
            <person name="Otillar R."/>
            <person name="Spatafora J.W."/>
            <person name="Yadav J.S."/>
            <person name="Aerts A."/>
            <person name="Benoit I."/>
            <person name="Boyd A."/>
            <person name="Carlson A."/>
            <person name="Copeland A."/>
            <person name="Coutinho P.M."/>
            <person name="de Vries R.P."/>
            <person name="Ferreira P."/>
            <person name="Findley K."/>
            <person name="Foster B."/>
            <person name="Gaskell J."/>
            <person name="Glotzer D."/>
            <person name="Gorecki P."/>
            <person name="Heitman J."/>
            <person name="Hesse C."/>
            <person name="Hori C."/>
            <person name="Igarashi K."/>
            <person name="Jurgens J.A."/>
            <person name="Kallen N."/>
            <person name="Kersten P."/>
            <person name="Kohler A."/>
            <person name="Kuees U."/>
            <person name="Kumar T.K.A."/>
            <person name="Kuo A."/>
            <person name="LaButti K."/>
            <person name="Larrondo L.F."/>
            <person name="Lindquist E."/>
            <person name="Ling A."/>
            <person name="Lombard V."/>
            <person name="Lucas S."/>
            <person name="Lundell T."/>
            <person name="Martin R."/>
            <person name="McLaughlin D.J."/>
            <person name="Morgenstern I."/>
            <person name="Morin E."/>
            <person name="Murat C."/>
            <person name="Nagy L.G."/>
            <person name="Nolan M."/>
            <person name="Ohm R.A."/>
            <person name="Patyshakuliyeva A."/>
            <person name="Rokas A."/>
            <person name="Ruiz-Duenas F.J."/>
            <person name="Sabat G."/>
            <person name="Salamov A."/>
            <person name="Samejima M."/>
            <person name="Schmutz J."/>
            <person name="Slot J.C."/>
            <person name="St John F."/>
            <person name="Stenlid J."/>
            <person name="Sun H."/>
            <person name="Sun S."/>
            <person name="Syed K."/>
            <person name="Tsang A."/>
            <person name="Wiebenga A."/>
            <person name="Young D."/>
            <person name="Pisabarro A."/>
            <person name="Eastwood D.C."/>
            <person name="Martin F."/>
            <person name="Cullen D."/>
            <person name="Grigoriev I.V."/>
            <person name="Hibbett D.S."/>
        </authorList>
    </citation>
    <scope>NUCLEOTIDE SEQUENCE [LARGE SCALE GENOMIC DNA]</scope>
    <source>
        <strain evidence="11">RWD-64-598 SS2</strain>
    </source>
</reference>
<feature type="transmembrane region" description="Helical" evidence="8">
    <location>
        <begin position="342"/>
        <end position="360"/>
    </location>
</feature>
<evidence type="ECO:0000256" key="5">
    <source>
        <dbReference type="ARBA" id="ARBA00022692"/>
    </source>
</evidence>
<feature type="transmembrane region" description="Helical" evidence="8">
    <location>
        <begin position="405"/>
        <end position="426"/>
    </location>
</feature>
<dbReference type="GO" id="GO:0008374">
    <property type="term" value="F:O-acyltransferase activity"/>
    <property type="evidence" value="ECO:0007669"/>
    <property type="project" value="InterPro"/>
</dbReference>
<evidence type="ECO:0000256" key="4">
    <source>
        <dbReference type="ARBA" id="ARBA00022679"/>
    </source>
</evidence>
<comment type="subcellular location">
    <subcellularLocation>
        <location evidence="1">Membrane</location>
        <topology evidence="1">Multi-pass membrane protein</topology>
    </subcellularLocation>
</comment>
<feature type="transmembrane region" description="Helical" evidence="8">
    <location>
        <begin position="28"/>
        <end position="47"/>
    </location>
</feature>
<accession>A0A5M3MZM3</accession>
<feature type="domain" description="Wax synthase" evidence="9">
    <location>
        <begin position="265"/>
        <end position="341"/>
    </location>
</feature>
<keyword evidence="4" id="KW-0808">Transferase</keyword>
<feature type="transmembrane region" description="Helical" evidence="8">
    <location>
        <begin position="289"/>
        <end position="310"/>
    </location>
</feature>
<evidence type="ECO:0000256" key="7">
    <source>
        <dbReference type="ARBA" id="ARBA00023136"/>
    </source>
</evidence>
<dbReference type="GO" id="GO:0006629">
    <property type="term" value="P:lipid metabolic process"/>
    <property type="evidence" value="ECO:0007669"/>
    <property type="project" value="InterPro"/>
</dbReference>
<feature type="transmembrane region" description="Helical" evidence="8">
    <location>
        <begin position="317"/>
        <end position="336"/>
    </location>
</feature>
<evidence type="ECO:0000313" key="11">
    <source>
        <dbReference type="Proteomes" id="UP000053558"/>
    </source>
</evidence>
<feature type="transmembrane region" description="Helical" evidence="8">
    <location>
        <begin position="59"/>
        <end position="79"/>
    </location>
</feature>
<dbReference type="InterPro" id="IPR044851">
    <property type="entry name" value="Wax_synthase"/>
</dbReference>
<dbReference type="EMBL" id="JH711574">
    <property type="protein sequence ID" value="EIW84613.1"/>
    <property type="molecule type" value="Genomic_DNA"/>
</dbReference>
<dbReference type="OMA" id="LTHYHIQ"/>
<evidence type="ECO:0000256" key="2">
    <source>
        <dbReference type="ARBA" id="ARBA00005179"/>
    </source>
</evidence>
<feature type="transmembrane region" description="Helical" evidence="8">
    <location>
        <begin position="372"/>
        <end position="393"/>
    </location>
</feature>
<keyword evidence="5 8" id="KW-0812">Transmembrane</keyword>
<evidence type="ECO:0000256" key="8">
    <source>
        <dbReference type="SAM" id="Phobius"/>
    </source>
</evidence>
<dbReference type="Pfam" id="PF13813">
    <property type="entry name" value="MBOAT_2"/>
    <property type="match status" value="1"/>
</dbReference>
<dbReference type="Proteomes" id="UP000053558">
    <property type="component" value="Unassembled WGS sequence"/>
</dbReference>
<organism evidence="10 11">
    <name type="scientific">Coniophora puteana (strain RWD-64-598)</name>
    <name type="common">Brown rot fungus</name>
    <dbReference type="NCBI Taxonomy" id="741705"/>
    <lineage>
        <taxon>Eukaryota</taxon>
        <taxon>Fungi</taxon>
        <taxon>Dikarya</taxon>
        <taxon>Basidiomycota</taxon>
        <taxon>Agaricomycotina</taxon>
        <taxon>Agaricomycetes</taxon>
        <taxon>Agaricomycetidae</taxon>
        <taxon>Boletales</taxon>
        <taxon>Coniophorineae</taxon>
        <taxon>Coniophoraceae</taxon>
        <taxon>Coniophora</taxon>
    </lineage>
</organism>
<dbReference type="GeneID" id="19211784"/>
<dbReference type="InterPro" id="IPR032805">
    <property type="entry name" value="Wax_synthase_dom"/>
</dbReference>
<dbReference type="KEGG" id="cput:CONPUDRAFT_96921"/>
<evidence type="ECO:0000256" key="6">
    <source>
        <dbReference type="ARBA" id="ARBA00022989"/>
    </source>
</evidence>
<protein>
    <recommendedName>
        <fullName evidence="9">Wax synthase domain-containing protein</fullName>
    </recommendedName>
</protein>
<comment type="caution">
    <text evidence="10">The sequence shown here is derived from an EMBL/GenBank/DDBJ whole genome shotgun (WGS) entry which is preliminary data.</text>
</comment>
<name>A0A5M3MZM3_CONPW</name>
<proteinExistence type="inferred from homology"/>
<dbReference type="GO" id="GO:0016020">
    <property type="term" value="C:membrane"/>
    <property type="evidence" value="ECO:0007669"/>
    <property type="project" value="UniProtKB-SubCell"/>
</dbReference>
<comment type="pathway">
    <text evidence="2">Secondary metabolite biosynthesis.</text>
</comment>
<evidence type="ECO:0000259" key="9">
    <source>
        <dbReference type="Pfam" id="PF13813"/>
    </source>
</evidence>
<evidence type="ECO:0000256" key="1">
    <source>
        <dbReference type="ARBA" id="ARBA00004141"/>
    </source>
</evidence>
<keyword evidence="11" id="KW-1185">Reference proteome</keyword>
<dbReference type="PANTHER" id="PTHR31595:SF57">
    <property type="entry name" value="OS04G0481900 PROTEIN"/>
    <property type="match status" value="1"/>
</dbReference>
<keyword evidence="6 8" id="KW-1133">Transmembrane helix</keyword>
<sequence length="448" mass="48797">MSSTSPVELLRPILSLPSERLPLTWDTAALYVAPPLVCYFVMAILVIQPNTLGFRRAVLPVALVLALRGCLAVDIYLTYERLGLLNLDVILGLLTVSVRMIDWSLFDGPLVRTPIPCSTPLKQVASETLPEAIPSKYLNTVVDAIDLTSGFRDIGWSSSKNFHVPPSPPNQTKTSFCLRTSASVAVHGLLCACVHALIQASAPDSIGTPSGGTIFDRSLPPIPRFARSSILSVLSATLVYAVLRWEYEIFAVLAVSLAGQDPAQWPPAFDEPWRSTSLREFWGRRWHQLLRQVFLVAGSYPLAFIGRTLAGRTGKRMGYVLGAFGASGVYHYVGLLSLSADVSFWQCMCGFTMMGVGMVLEDAFITYTGRKVSGVLGWIWTFGWTILWGNMLVDAFASAGMMGSATLLDGAASVGGIWAAGSAALGERMVRIAVSMERFWDLWRYTVA</sequence>
<dbReference type="AlphaFoldDB" id="A0A5M3MZM3"/>
<comment type="similarity">
    <text evidence="3">Belongs to the wax synthase family.</text>
</comment>
<dbReference type="PANTHER" id="PTHR31595">
    <property type="entry name" value="LONG-CHAIN-ALCOHOL O-FATTY-ACYLTRANSFERASE 3-RELATED"/>
    <property type="match status" value="1"/>
</dbReference>
<dbReference type="RefSeq" id="XP_007764357.1">
    <property type="nucleotide sequence ID" value="XM_007766167.1"/>
</dbReference>
<evidence type="ECO:0000256" key="3">
    <source>
        <dbReference type="ARBA" id="ARBA00007282"/>
    </source>
</evidence>